<dbReference type="SUPFAM" id="SSF47938">
    <property type="entry name" value="Functional domain of the splicing factor Prp18"/>
    <property type="match status" value="1"/>
</dbReference>
<comment type="function">
    <text evidence="1">Involved in the partitioning of the mitochondrial organelle and mitochondrial DNA (mtDNA) inheritance.</text>
</comment>
<feature type="domain" description="Pre-mRNA processing factor 4 (PRP4)-like" evidence="7">
    <location>
        <begin position="133"/>
        <end position="159"/>
    </location>
</feature>
<dbReference type="EMBL" id="JAGMWT010000030">
    <property type="protein sequence ID" value="KAH7109857.1"/>
    <property type="molecule type" value="Genomic_DNA"/>
</dbReference>
<feature type="domain" description="Misato Segment II tubulin-like" evidence="8">
    <location>
        <begin position="315"/>
        <end position="428"/>
    </location>
</feature>
<comment type="similarity">
    <text evidence="3">Belongs to the misato family.</text>
</comment>
<dbReference type="GO" id="GO:0005739">
    <property type="term" value="C:mitochondrion"/>
    <property type="evidence" value="ECO:0007669"/>
    <property type="project" value="UniProtKB-SubCell"/>
</dbReference>
<keyword evidence="11" id="KW-1185">Reference proteome</keyword>
<dbReference type="InterPro" id="IPR049942">
    <property type="entry name" value="DML1/Misato"/>
</dbReference>
<name>A0A9P9CZT8_9PLEO</name>
<dbReference type="InterPro" id="IPR014906">
    <property type="entry name" value="PRP4-like"/>
</dbReference>
<accession>A0A9P9CZT8</accession>
<dbReference type="InterPro" id="IPR004098">
    <property type="entry name" value="Prp18"/>
</dbReference>
<dbReference type="Gene3D" id="4.10.280.110">
    <property type="entry name" value="Pre-mRNA processing factor 4 domain"/>
    <property type="match status" value="1"/>
</dbReference>
<evidence type="ECO:0000259" key="9">
    <source>
        <dbReference type="Pfam" id="PF14881"/>
    </source>
</evidence>
<dbReference type="Gene3D" id="3.40.50.1440">
    <property type="entry name" value="Tubulin/FtsZ, GTPase domain"/>
    <property type="match status" value="1"/>
</dbReference>
<dbReference type="Pfam" id="PF14881">
    <property type="entry name" value="Tubulin_3"/>
    <property type="match status" value="1"/>
</dbReference>
<proteinExistence type="inferred from homology"/>
<feature type="domain" description="Prp18" evidence="6">
    <location>
        <begin position="209"/>
        <end position="305"/>
    </location>
</feature>
<evidence type="ECO:0000259" key="6">
    <source>
        <dbReference type="Pfam" id="PF02840"/>
    </source>
</evidence>
<sequence>MDFAKLMAAQINKGKTTTSTDSEDKKYLKRSEVEAQRQAAYIAEQKAAEDARQQRLAKKRKAEEDEAAKETERREKRRRLAEESKRRREQEEEEEERRRRKRLGLPELPAKGEKEKEDASVPEDEDIPEEELVQKLRVLDEPIQLFGETHKLKLKRYKKRIGADNLAAITTDGPIPTTLQLVPEKDMKVQLKVPKEKEGRQFVFRQLASYFTMVLKEWDITLARRSDDVKNSYQGKQAYAAMVQARENMRPLFKKMEKFDLDDGILDPVVEIVHAAQERRYVDANDGYLRLSIGKAAWPIGVTMSNLPSVHLAMHEIVTLQFGQQSNYLGTHFWNTQESYFTYPPEPESPVNHDILFRPGIAPDGSDTYTPRTLIYDLKGGFGSMRKISALYETEDEVNQEISGAWPTKPIIQRSEPIPENPYQINLSANLPTPQLKSSSIHYWSDYTRLFYHPRSIHQLSEFTVNDTLNPFESFDVGLDLFEKLEREDDLVDRDLRPFIEECDGLQGVQVFTGVDGAWGGWACGWMERLRDELGKKSIWTWGVGDQGANTTISREKRLQQLANAARCLNIFAEQASVYVPITNTPFQRPSYLAFEPTSPWHVGAMQAVALESVTIPSRLRSSERGRGTLQDMEEAINSTGKRRIAKLGLSLADPDVLASRSASDSRQPDKTASTVYGEDEEGDDLRSFDIDVFTKDYRVSRVGPRKKEHIFGRVETARGNWDLEDADQRDPHDRFNEGPAMQRYVPPRYITSLLGVNVVLYNAPLLFPVLDSYPSIFKLGSGSGQKLAVHTGLTTSSAVAAEVRAVEYIVRRLGGIEEKEALCNGLQVIAEEYDEGWDSGTDSDGDDD</sequence>
<evidence type="ECO:0000256" key="3">
    <source>
        <dbReference type="ARBA" id="ARBA00008507"/>
    </source>
</evidence>
<evidence type="ECO:0000256" key="5">
    <source>
        <dbReference type="SAM" id="MobiDB-lite"/>
    </source>
</evidence>
<evidence type="ECO:0000313" key="10">
    <source>
        <dbReference type="EMBL" id="KAH7109857.1"/>
    </source>
</evidence>
<dbReference type="Gene3D" id="1.20.940.10">
    <property type="entry name" value="Functional domain of the splicing factor Prp18"/>
    <property type="match status" value="1"/>
</dbReference>
<dbReference type="InterPro" id="IPR019605">
    <property type="entry name" value="Misato_II_tubulin-like"/>
</dbReference>
<evidence type="ECO:0000256" key="1">
    <source>
        <dbReference type="ARBA" id="ARBA00003757"/>
    </source>
</evidence>
<comment type="subcellular location">
    <subcellularLocation>
        <location evidence="2">Mitochondrion</location>
    </subcellularLocation>
</comment>
<dbReference type="AlphaFoldDB" id="A0A9P9CZT8"/>
<comment type="caution">
    <text evidence="10">The sequence shown here is derived from an EMBL/GenBank/DDBJ whole genome shotgun (WGS) entry which is preliminary data.</text>
</comment>
<keyword evidence="4" id="KW-0496">Mitochondrion</keyword>
<dbReference type="Pfam" id="PF02840">
    <property type="entry name" value="Prp18"/>
    <property type="match status" value="1"/>
</dbReference>
<dbReference type="PANTHER" id="PTHR13391:SF0">
    <property type="entry name" value="PROTEIN MISATO HOMOLOG 1"/>
    <property type="match status" value="1"/>
</dbReference>
<dbReference type="SUPFAM" id="SSF52490">
    <property type="entry name" value="Tubulin nucleotide-binding domain-like"/>
    <property type="match status" value="1"/>
</dbReference>
<feature type="region of interest" description="Disordered" evidence="5">
    <location>
        <begin position="1"/>
        <end position="127"/>
    </location>
</feature>
<organism evidence="10 11">
    <name type="scientific">Dendryphion nanum</name>
    <dbReference type="NCBI Taxonomy" id="256645"/>
    <lineage>
        <taxon>Eukaryota</taxon>
        <taxon>Fungi</taxon>
        <taxon>Dikarya</taxon>
        <taxon>Ascomycota</taxon>
        <taxon>Pezizomycotina</taxon>
        <taxon>Dothideomycetes</taxon>
        <taxon>Pleosporomycetidae</taxon>
        <taxon>Pleosporales</taxon>
        <taxon>Torulaceae</taxon>
        <taxon>Dendryphion</taxon>
    </lineage>
</organism>
<dbReference type="InterPro" id="IPR036525">
    <property type="entry name" value="Tubulin/FtsZ_GTPase_sf"/>
</dbReference>
<dbReference type="InterPro" id="IPR036285">
    <property type="entry name" value="PRP4-like_sf"/>
</dbReference>
<evidence type="ECO:0000256" key="2">
    <source>
        <dbReference type="ARBA" id="ARBA00004173"/>
    </source>
</evidence>
<evidence type="ECO:0000259" key="8">
    <source>
        <dbReference type="Pfam" id="PF10644"/>
    </source>
</evidence>
<dbReference type="GO" id="GO:0008380">
    <property type="term" value="P:RNA splicing"/>
    <property type="evidence" value="ECO:0007669"/>
    <property type="project" value="InterPro"/>
</dbReference>
<feature type="compositionally biased region" description="Basic and acidic residues" evidence="5">
    <location>
        <begin position="68"/>
        <end position="90"/>
    </location>
</feature>
<feature type="region of interest" description="Disordered" evidence="5">
    <location>
        <begin position="658"/>
        <end position="681"/>
    </location>
</feature>
<feature type="compositionally biased region" description="Basic and acidic residues" evidence="5">
    <location>
        <begin position="22"/>
        <end position="35"/>
    </location>
</feature>
<dbReference type="InterPro" id="IPR029209">
    <property type="entry name" value="DML1/Misato_tubulin"/>
</dbReference>
<dbReference type="GO" id="GO:0005681">
    <property type="term" value="C:spliceosomal complex"/>
    <property type="evidence" value="ECO:0007669"/>
    <property type="project" value="InterPro"/>
</dbReference>
<dbReference type="Proteomes" id="UP000700596">
    <property type="component" value="Unassembled WGS sequence"/>
</dbReference>
<reference evidence="10" key="1">
    <citation type="journal article" date="2021" name="Nat. Commun.">
        <title>Genetic determinants of endophytism in the Arabidopsis root mycobiome.</title>
        <authorList>
            <person name="Mesny F."/>
            <person name="Miyauchi S."/>
            <person name="Thiergart T."/>
            <person name="Pickel B."/>
            <person name="Atanasova L."/>
            <person name="Karlsson M."/>
            <person name="Huettel B."/>
            <person name="Barry K.W."/>
            <person name="Haridas S."/>
            <person name="Chen C."/>
            <person name="Bauer D."/>
            <person name="Andreopoulos W."/>
            <person name="Pangilinan J."/>
            <person name="LaButti K."/>
            <person name="Riley R."/>
            <person name="Lipzen A."/>
            <person name="Clum A."/>
            <person name="Drula E."/>
            <person name="Henrissat B."/>
            <person name="Kohler A."/>
            <person name="Grigoriev I.V."/>
            <person name="Martin F.M."/>
            <person name="Hacquard S."/>
        </authorList>
    </citation>
    <scope>NUCLEOTIDE SEQUENCE</scope>
    <source>
        <strain evidence="10">MPI-CAGE-CH-0243</strain>
    </source>
</reference>
<dbReference type="Pfam" id="PF08799">
    <property type="entry name" value="PRP4"/>
    <property type="match status" value="1"/>
</dbReference>
<dbReference type="OrthoDB" id="271881at2759"/>
<feature type="compositionally biased region" description="Basic and acidic residues" evidence="5">
    <location>
        <begin position="110"/>
        <end position="119"/>
    </location>
</feature>
<gene>
    <name evidence="10" type="ORF">B0J11DRAFT_586400</name>
</gene>
<feature type="compositionally biased region" description="Polar residues" evidence="5">
    <location>
        <begin position="661"/>
        <end position="675"/>
    </location>
</feature>
<dbReference type="Pfam" id="PF10644">
    <property type="entry name" value="Misat_Tub_SegII"/>
    <property type="match status" value="1"/>
</dbReference>
<dbReference type="SUPFAM" id="SSF158230">
    <property type="entry name" value="PRP4-like"/>
    <property type="match status" value="1"/>
</dbReference>
<evidence type="ECO:0000256" key="4">
    <source>
        <dbReference type="ARBA" id="ARBA00023128"/>
    </source>
</evidence>
<evidence type="ECO:0000259" key="7">
    <source>
        <dbReference type="Pfam" id="PF08799"/>
    </source>
</evidence>
<feature type="domain" description="DML1/Misato tubulin" evidence="9">
    <location>
        <begin position="433"/>
        <end position="620"/>
    </location>
</feature>
<dbReference type="PANTHER" id="PTHR13391">
    <property type="entry name" value="MITOCHONDRIAL DISTRIBUTION REGULATOR MISATO"/>
    <property type="match status" value="1"/>
</dbReference>
<evidence type="ECO:0000313" key="11">
    <source>
        <dbReference type="Proteomes" id="UP000700596"/>
    </source>
</evidence>
<protein>
    <submittedName>
        <fullName evidence="10">Tubulin domain-containing protein</fullName>
    </submittedName>
</protein>
<dbReference type="GO" id="GO:0007005">
    <property type="term" value="P:mitochondrion organization"/>
    <property type="evidence" value="ECO:0007669"/>
    <property type="project" value="InterPro"/>
</dbReference>